<dbReference type="AlphaFoldDB" id="A0A314XZI2"/>
<protein>
    <submittedName>
        <fullName evidence="1">UPF0481 protein</fullName>
    </submittedName>
</protein>
<dbReference type="PANTHER" id="PTHR31170:SF17">
    <property type="match status" value="1"/>
</dbReference>
<keyword evidence="2" id="KW-1185">Reference proteome</keyword>
<dbReference type="EMBL" id="PJQY01002005">
    <property type="protein sequence ID" value="PQP97160.1"/>
    <property type="molecule type" value="Genomic_DNA"/>
</dbReference>
<dbReference type="PANTHER" id="PTHR31170">
    <property type="entry name" value="BNAC04G53230D PROTEIN"/>
    <property type="match status" value="1"/>
</dbReference>
<name>A0A314XZI2_PRUYE</name>
<organism evidence="1 2">
    <name type="scientific">Prunus yedoensis var. nudiflora</name>
    <dbReference type="NCBI Taxonomy" id="2094558"/>
    <lineage>
        <taxon>Eukaryota</taxon>
        <taxon>Viridiplantae</taxon>
        <taxon>Streptophyta</taxon>
        <taxon>Embryophyta</taxon>
        <taxon>Tracheophyta</taxon>
        <taxon>Spermatophyta</taxon>
        <taxon>Magnoliopsida</taxon>
        <taxon>eudicotyledons</taxon>
        <taxon>Gunneridae</taxon>
        <taxon>Pentapetalae</taxon>
        <taxon>rosids</taxon>
        <taxon>fabids</taxon>
        <taxon>Rosales</taxon>
        <taxon>Rosaceae</taxon>
        <taxon>Amygdaloideae</taxon>
        <taxon>Amygdaleae</taxon>
        <taxon>Prunus</taxon>
    </lineage>
</organism>
<reference evidence="1 2" key="1">
    <citation type="submission" date="2018-02" db="EMBL/GenBank/DDBJ databases">
        <title>Draft genome of wild Prunus yedoensis var. nudiflora.</title>
        <authorList>
            <person name="Baek S."/>
            <person name="Kim J.-H."/>
            <person name="Choi K."/>
            <person name="Kim G.-B."/>
            <person name="Cho A."/>
            <person name="Jang H."/>
            <person name="Shin C.-H."/>
            <person name="Yu H.-J."/>
            <person name="Mun J.-H."/>
        </authorList>
    </citation>
    <scope>NUCLEOTIDE SEQUENCE [LARGE SCALE GENOMIC DNA]</scope>
    <source>
        <strain evidence="2">cv. Jeju island</strain>
        <tissue evidence="1">Leaf</tissue>
    </source>
</reference>
<gene>
    <name evidence="1" type="ORF">Pyn_16636</name>
</gene>
<dbReference type="OrthoDB" id="1896044at2759"/>
<dbReference type="InterPro" id="IPR004158">
    <property type="entry name" value="DUF247_pln"/>
</dbReference>
<accession>A0A314XZI2</accession>
<evidence type="ECO:0000313" key="2">
    <source>
        <dbReference type="Proteomes" id="UP000250321"/>
    </source>
</evidence>
<comment type="caution">
    <text evidence="1">The sequence shown here is derived from an EMBL/GenBank/DDBJ whole genome shotgun (WGS) entry which is preliminary data.</text>
</comment>
<evidence type="ECO:0000313" key="1">
    <source>
        <dbReference type="EMBL" id="PQP97160.1"/>
    </source>
</evidence>
<sequence>MVLVDAAFINELLLKYSFPVLRDENDRIFNKPLMLQDVWSDLQLLENQLPFFILEDLFVPEKIPVSSYSEDAEKLSIISLSLELFTSLMHIEGIEENLKTITSTFF</sequence>
<dbReference type="STRING" id="2094558.A0A314XZI2"/>
<proteinExistence type="predicted"/>
<dbReference type="Proteomes" id="UP000250321">
    <property type="component" value="Unassembled WGS sequence"/>
</dbReference>
<dbReference type="Pfam" id="PF03140">
    <property type="entry name" value="DUF247"/>
    <property type="match status" value="1"/>
</dbReference>